<dbReference type="Proteomes" id="UP000028582">
    <property type="component" value="Unassembled WGS sequence"/>
</dbReference>
<protein>
    <recommendedName>
        <fullName evidence="3">BZIP domain-containing protein</fullName>
    </recommendedName>
</protein>
<accession>A0A080ZN05</accession>
<evidence type="ECO:0008006" key="3">
    <source>
        <dbReference type="Google" id="ProtNLM"/>
    </source>
</evidence>
<organism evidence="1 2">
    <name type="scientific">Phytophthora nicotianae P1976</name>
    <dbReference type="NCBI Taxonomy" id="1317066"/>
    <lineage>
        <taxon>Eukaryota</taxon>
        <taxon>Sar</taxon>
        <taxon>Stramenopiles</taxon>
        <taxon>Oomycota</taxon>
        <taxon>Peronosporomycetes</taxon>
        <taxon>Peronosporales</taxon>
        <taxon>Peronosporaceae</taxon>
        <taxon>Phytophthora</taxon>
    </lineage>
</organism>
<evidence type="ECO:0000313" key="1">
    <source>
        <dbReference type="EMBL" id="ETO68016.1"/>
    </source>
</evidence>
<dbReference type="EMBL" id="ANJA01002793">
    <property type="protein sequence ID" value="ETO68016.1"/>
    <property type="molecule type" value="Genomic_DNA"/>
</dbReference>
<dbReference type="OrthoDB" id="111097at2759"/>
<dbReference type="AlphaFoldDB" id="A0A080ZN05"/>
<sequence length="421" mass="47524">MSRNVLRSPNTHALNDALIYDDTEFKRPAREVEIYEAKAVASTDVSSQYPQRSRALESSLITVNQGVLRPPNSHTLNDAVIYGTVEAKRPARNIELAKVQYPQHCQTSEHVLSTELARTHLGEHGAAVAINRPITTSRMPSLMNTEQQTLTSDSRDATAITIQTMPETVRSSNPYEATIQQVIAERERIRTLRRERQIRYRKKKHEYMLSLEAETKILRERIKILSQRKSALSAIDATQQNVWNVAVEYFKLFRYGLSANGQSSTSKGSTQLDFLRSSMSPDVIFNAQQGIETMITSWKYITYAFQALEIELDSLVRSVDGSLVATTTTSVSISGLTIRNVFPHLCSGEDEDLHRLAGKIVGHRFHLDGVTRFEWDAASRRVSAVISQSDMLTPMLCLLGNLDDVSRVFYKSHISSDFQWK</sequence>
<comment type="caution">
    <text evidence="1">The sequence shown here is derived from an EMBL/GenBank/DDBJ whole genome shotgun (WGS) entry which is preliminary data.</text>
</comment>
<reference evidence="1 2" key="1">
    <citation type="submission" date="2013-11" db="EMBL/GenBank/DDBJ databases">
        <title>The Genome Sequence of Phytophthora parasitica P1976.</title>
        <authorList>
            <consortium name="The Broad Institute Genomics Platform"/>
            <person name="Russ C."/>
            <person name="Tyler B."/>
            <person name="Panabieres F."/>
            <person name="Shan W."/>
            <person name="Tripathy S."/>
            <person name="Grunwald N."/>
            <person name="Machado M."/>
            <person name="Johnson C.S."/>
            <person name="Walker B."/>
            <person name="Young S."/>
            <person name="Zeng Q."/>
            <person name="Gargeya S."/>
            <person name="Fitzgerald M."/>
            <person name="Haas B."/>
            <person name="Abouelleil A."/>
            <person name="Allen A.W."/>
            <person name="Alvarado L."/>
            <person name="Arachchi H.M."/>
            <person name="Berlin A.M."/>
            <person name="Chapman S.B."/>
            <person name="Gainer-Dewar J."/>
            <person name="Goldberg J."/>
            <person name="Griggs A."/>
            <person name="Gujja S."/>
            <person name="Hansen M."/>
            <person name="Howarth C."/>
            <person name="Imamovic A."/>
            <person name="Ireland A."/>
            <person name="Larimer J."/>
            <person name="McCowan C."/>
            <person name="Murphy C."/>
            <person name="Pearson M."/>
            <person name="Poon T.W."/>
            <person name="Priest M."/>
            <person name="Roberts A."/>
            <person name="Saif S."/>
            <person name="Shea T."/>
            <person name="Sisk P."/>
            <person name="Sykes S."/>
            <person name="Wortman J."/>
            <person name="Nusbaum C."/>
            <person name="Birren B."/>
        </authorList>
    </citation>
    <scope>NUCLEOTIDE SEQUENCE [LARGE SCALE GENOMIC DNA]</scope>
    <source>
        <strain evidence="1 2">P1976</strain>
    </source>
</reference>
<gene>
    <name evidence="1" type="ORF">F444_15117</name>
</gene>
<proteinExistence type="predicted"/>
<name>A0A080ZN05_PHYNI</name>
<dbReference type="CDD" id="cd14686">
    <property type="entry name" value="bZIP"/>
    <property type="match status" value="1"/>
</dbReference>
<evidence type="ECO:0000313" key="2">
    <source>
        <dbReference type="Proteomes" id="UP000028582"/>
    </source>
</evidence>